<reference evidence="5" key="1">
    <citation type="journal article" date="2019" name="Int. J. Syst. Evol. Microbiol.">
        <title>The Global Catalogue of Microorganisms (GCM) 10K type strain sequencing project: providing services to taxonomists for standard genome sequencing and annotation.</title>
        <authorList>
            <consortium name="The Broad Institute Genomics Platform"/>
            <consortium name="The Broad Institute Genome Sequencing Center for Infectious Disease"/>
            <person name="Wu L."/>
            <person name="Ma J."/>
        </authorList>
    </citation>
    <scope>NUCLEOTIDE SEQUENCE [LARGE SCALE GENOMIC DNA]</scope>
    <source>
        <strain evidence="5">NBRC 108723</strain>
    </source>
</reference>
<dbReference type="Pfam" id="PF00486">
    <property type="entry name" value="Trans_reg_C"/>
    <property type="match status" value="1"/>
</dbReference>
<dbReference type="EMBL" id="BSPW01000061">
    <property type="protein sequence ID" value="GLT18930.1"/>
    <property type="molecule type" value="Genomic_DNA"/>
</dbReference>
<dbReference type="CDD" id="cd00383">
    <property type="entry name" value="trans_reg_C"/>
    <property type="match status" value="1"/>
</dbReference>
<keyword evidence="5" id="KW-1185">Reference proteome</keyword>
<dbReference type="RefSeq" id="WP_284192802.1">
    <property type="nucleotide sequence ID" value="NZ_BSPW01000061.1"/>
</dbReference>
<keyword evidence="1 2" id="KW-0238">DNA-binding</keyword>
<proteinExistence type="predicted"/>
<comment type="caution">
    <text evidence="4">The sequence shown here is derived from an EMBL/GenBank/DDBJ whole genome shotgun (WGS) entry which is preliminary data.</text>
</comment>
<dbReference type="Gene3D" id="1.10.10.10">
    <property type="entry name" value="Winged helix-like DNA-binding domain superfamily/Winged helix DNA-binding domain"/>
    <property type="match status" value="1"/>
</dbReference>
<feature type="DNA-binding region" description="OmpR/PhoB-type" evidence="2">
    <location>
        <begin position="1"/>
        <end position="92"/>
    </location>
</feature>
<accession>A0ABQ6F242</accession>
<dbReference type="PROSITE" id="PS51755">
    <property type="entry name" value="OMPR_PHOB"/>
    <property type="match status" value="1"/>
</dbReference>
<dbReference type="InterPro" id="IPR001867">
    <property type="entry name" value="OmpR/PhoB-type_DNA-bd"/>
</dbReference>
<organism evidence="4 5">
    <name type="scientific">Vibrio zhanjiangensis</name>
    <dbReference type="NCBI Taxonomy" id="1046128"/>
    <lineage>
        <taxon>Bacteria</taxon>
        <taxon>Pseudomonadati</taxon>
        <taxon>Pseudomonadota</taxon>
        <taxon>Gammaproteobacteria</taxon>
        <taxon>Vibrionales</taxon>
        <taxon>Vibrionaceae</taxon>
        <taxon>Vibrio</taxon>
    </lineage>
</organism>
<dbReference type="SMART" id="SM00862">
    <property type="entry name" value="Trans_reg_C"/>
    <property type="match status" value="1"/>
</dbReference>
<evidence type="ECO:0000313" key="5">
    <source>
        <dbReference type="Proteomes" id="UP001157138"/>
    </source>
</evidence>
<name>A0ABQ6F242_9VIBR</name>
<dbReference type="InterPro" id="IPR036388">
    <property type="entry name" value="WH-like_DNA-bd_sf"/>
</dbReference>
<sequence length="248" mass="28149">MILFNSVSNKLSNHHLTTKIGYREAQVLEVLLNHSPDVVQKSDIIQHAWGNQYIGDTSLAKSISALRLALIKLGTKDSPIVTVPKVGYRLVTNAIRYDTPPSQDHHADLPPRAKSVRTNKSRINVCRYRANKCYITTLCFLFAAGLLALSKYYGWNWNELNSNHLLTSQKVGNIEIIYAQHTQLDPQLLQLLSQYQCHCVAYLEQGDQYTELSLMDKDKRRSINISYSHGQLNLLSKHVAAFIKENQS</sequence>
<feature type="domain" description="OmpR/PhoB-type" evidence="3">
    <location>
        <begin position="1"/>
        <end position="92"/>
    </location>
</feature>
<evidence type="ECO:0000259" key="3">
    <source>
        <dbReference type="PROSITE" id="PS51755"/>
    </source>
</evidence>
<gene>
    <name evidence="4" type="ORF">GCM10007938_27120</name>
</gene>
<protein>
    <recommendedName>
        <fullName evidence="3">OmpR/PhoB-type domain-containing protein</fullName>
    </recommendedName>
</protein>
<dbReference type="Proteomes" id="UP001157138">
    <property type="component" value="Unassembled WGS sequence"/>
</dbReference>
<evidence type="ECO:0000256" key="1">
    <source>
        <dbReference type="ARBA" id="ARBA00023125"/>
    </source>
</evidence>
<evidence type="ECO:0000256" key="2">
    <source>
        <dbReference type="PROSITE-ProRule" id="PRU01091"/>
    </source>
</evidence>
<dbReference type="SUPFAM" id="SSF46894">
    <property type="entry name" value="C-terminal effector domain of the bipartite response regulators"/>
    <property type="match status" value="1"/>
</dbReference>
<dbReference type="InterPro" id="IPR016032">
    <property type="entry name" value="Sig_transdc_resp-reg_C-effctor"/>
</dbReference>
<evidence type="ECO:0000313" key="4">
    <source>
        <dbReference type="EMBL" id="GLT18930.1"/>
    </source>
</evidence>